<name>A0ABW3D297_9FLAO</name>
<keyword evidence="4" id="KW-1185">Reference proteome</keyword>
<dbReference type="EC" id="1.1.-.-" evidence="3"/>
<dbReference type="SUPFAM" id="SSF51735">
    <property type="entry name" value="NAD(P)-binding Rossmann-fold domains"/>
    <property type="match status" value="1"/>
</dbReference>
<reference evidence="4" key="1">
    <citation type="journal article" date="2019" name="Int. J. Syst. Evol. Microbiol.">
        <title>The Global Catalogue of Microorganisms (GCM) 10K type strain sequencing project: providing services to taxonomists for standard genome sequencing and annotation.</title>
        <authorList>
            <consortium name="The Broad Institute Genomics Platform"/>
            <consortium name="The Broad Institute Genome Sequencing Center for Infectious Disease"/>
            <person name="Wu L."/>
            <person name="Ma J."/>
        </authorList>
    </citation>
    <scope>NUCLEOTIDE SEQUENCE [LARGE SCALE GENOMIC DNA]</scope>
    <source>
        <strain evidence="4">CCUG 62952</strain>
    </source>
</reference>
<evidence type="ECO:0000313" key="3">
    <source>
        <dbReference type="EMBL" id="MFD0863562.1"/>
    </source>
</evidence>
<dbReference type="InterPro" id="IPR029154">
    <property type="entry name" value="HIBADH-like_NADP-bd"/>
</dbReference>
<dbReference type="InterPro" id="IPR013328">
    <property type="entry name" value="6PGD_dom2"/>
</dbReference>
<dbReference type="PANTHER" id="PTHR43580">
    <property type="entry name" value="OXIDOREDUCTASE GLYR1-RELATED"/>
    <property type="match status" value="1"/>
</dbReference>
<sequence>MVRILSKLFTNVSVCLQNNFNLGTEKTYTYSFLTEKQHFLYFIGISLNTKDHLCRKNLKIQIMKIGFIGLGIMGSRMATNLQKASYELILYNRTQEKAKEMIENGATWAKTPLELAQKSDLVITMLSTPEVVKEMAIGPKGFFNGMKANALWINCSTVNPSFSVEIGRIAHENGFRYLDAPVAGTKGPAENGELLFFVGGTEGDLKEAQPLFDVMGKKTLHLGKVGKGASVKMLVNQLLGQQMAAFAEALIMGEAMGIQQKTVLDVLLSTPVVAPVMAAVRPKLENDNYEANFPLKWLHKDLHLSSISAYEEGIAAPNLHATKELFGLAKQHGYGENDFTALYSFLRRYP</sequence>
<dbReference type="Pfam" id="PF03446">
    <property type="entry name" value="NAD_binding_2"/>
    <property type="match status" value="1"/>
</dbReference>
<organism evidence="3 4">
    <name type="scientific">Sungkyunkwania multivorans</name>
    <dbReference type="NCBI Taxonomy" id="1173618"/>
    <lineage>
        <taxon>Bacteria</taxon>
        <taxon>Pseudomonadati</taxon>
        <taxon>Bacteroidota</taxon>
        <taxon>Flavobacteriia</taxon>
        <taxon>Flavobacteriales</taxon>
        <taxon>Flavobacteriaceae</taxon>
        <taxon>Sungkyunkwania</taxon>
    </lineage>
</organism>
<dbReference type="InterPro" id="IPR008927">
    <property type="entry name" value="6-PGluconate_DH-like_C_sf"/>
</dbReference>
<gene>
    <name evidence="3" type="ORF">ACFQ1M_15200</name>
</gene>
<feature type="domain" description="3-hydroxyisobutyrate dehydrogenase-like NAD-binding" evidence="2">
    <location>
        <begin position="226"/>
        <end position="345"/>
    </location>
</feature>
<dbReference type="Proteomes" id="UP001596978">
    <property type="component" value="Unassembled WGS sequence"/>
</dbReference>
<accession>A0ABW3D297</accession>
<dbReference type="SUPFAM" id="SSF48179">
    <property type="entry name" value="6-phosphogluconate dehydrogenase C-terminal domain-like"/>
    <property type="match status" value="1"/>
</dbReference>
<keyword evidence="3" id="KW-0560">Oxidoreductase</keyword>
<dbReference type="InterPro" id="IPR002204">
    <property type="entry name" value="3-OH-isobutyrate_DH-rel_CS"/>
</dbReference>
<dbReference type="InterPro" id="IPR036291">
    <property type="entry name" value="NAD(P)-bd_dom_sf"/>
</dbReference>
<evidence type="ECO:0000313" key="4">
    <source>
        <dbReference type="Proteomes" id="UP001596978"/>
    </source>
</evidence>
<proteinExistence type="predicted"/>
<dbReference type="RefSeq" id="WP_386410899.1">
    <property type="nucleotide sequence ID" value="NZ_JBHTJH010000017.1"/>
</dbReference>
<evidence type="ECO:0000259" key="2">
    <source>
        <dbReference type="Pfam" id="PF14833"/>
    </source>
</evidence>
<dbReference type="PANTHER" id="PTHR43580:SF2">
    <property type="entry name" value="CYTOKINE-LIKE NUCLEAR FACTOR N-PAC"/>
    <property type="match status" value="1"/>
</dbReference>
<dbReference type="InterPro" id="IPR006115">
    <property type="entry name" value="6PGDH_NADP-bd"/>
</dbReference>
<evidence type="ECO:0000259" key="1">
    <source>
        <dbReference type="Pfam" id="PF03446"/>
    </source>
</evidence>
<dbReference type="GO" id="GO:0016491">
    <property type="term" value="F:oxidoreductase activity"/>
    <property type="evidence" value="ECO:0007669"/>
    <property type="project" value="UniProtKB-KW"/>
</dbReference>
<dbReference type="Gene3D" id="1.10.1040.10">
    <property type="entry name" value="N-(1-d-carboxylethyl)-l-norvaline Dehydrogenase, domain 2"/>
    <property type="match status" value="1"/>
</dbReference>
<dbReference type="Pfam" id="PF14833">
    <property type="entry name" value="NAD_binding_11"/>
    <property type="match status" value="1"/>
</dbReference>
<comment type="caution">
    <text evidence="3">The sequence shown here is derived from an EMBL/GenBank/DDBJ whole genome shotgun (WGS) entry which is preliminary data.</text>
</comment>
<feature type="domain" description="6-phosphogluconate dehydrogenase NADP-binding" evidence="1">
    <location>
        <begin position="64"/>
        <end position="223"/>
    </location>
</feature>
<dbReference type="EMBL" id="JBHTJH010000017">
    <property type="protein sequence ID" value="MFD0863562.1"/>
    <property type="molecule type" value="Genomic_DNA"/>
</dbReference>
<protein>
    <submittedName>
        <fullName evidence="3">NAD(P)-dependent oxidoreductase</fullName>
        <ecNumber evidence="3">1.1.-.-</ecNumber>
    </submittedName>
</protein>
<dbReference type="PROSITE" id="PS00895">
    <property type="entry name" value="3_HYDROXYISOBUT_DH"/>
    <property type="match status" value="1"/>
</dbReference>
<dbReference type="Gene3D" id="3.40.50.720">
    <property type="entry name" value="NAD(P)-binding Rossmann-like Domain"/>
    <property type="match status" value="1"/>
</dbReference>
<dbReference type="InterPro" id="IPR051265">
    <property type="entry name" value="HIBADH-related_NP60_sf"/>
</dbReference>